<dbReference type="OrthoDB" id="9816190at2"/>
<dbReference type="KEGG" id="drm:Dred_2208"/>
<gene>
    <name evidence="1" type="ordered locus">Dred_2208</name>
</gene>
<dbReference type="EMBL" id="CP000612">
    <property type="protein sequence ID" value="ABO50723.1"/>
    <property type="molecule type" value="Genomic_DNA"/>
</dbReference>
<sequence length="218" mass="24226">MLLPQIPVTISKDKVFLYLGINDQGKVNSEMLEQIQQVIQAGRVLLSPTGILNQVPLRFHEKSIFISHDIKLRMKNSFLKNCTTASVVAVTVGETIDKEVAKLFEKGEATSGIILDAVGTVAVEEAADQVVRMLSQQMRLKGLFATPRLGPGYQGMPIECLPEVLYLAGGGKIKITTNEYYQMIPAKSLCFILGWSSQPSKYHKKCDFCHKTDCQYRS</sequence>
<dbReference type="Proteomes" id="UP000001556">
    <property type="component" value="Chromosome"/>
</dbReference>
<organism evidence="1 2">
    <name type="scientific">Desulforamulus reducens (strain ATCC BAA-1160 / DSM 100696 / MI-1)</name>
    <name type="common">Desulfotomaculum reducens</name>
    <dbReference type="NCBI Taxonomy" id="349161"/>
    <lineage>
        <taxon>Bacteria</taxon>
        <taxon>Bacillati</taxon>
        <taxon>Bacillota</taxon>
        <taxon>Clostridia</taxon>
        <taxon>Eubacteriales</taxon>
        <taxon>Peptococcaceae</taxon>
        <taxon>Desulforamulus</taxon>
    </lineage>
</organism>
<keyword evidence="2" id="KW-1185">Reference proteome</keyword>
<dbReference type="SUPFAM" id="SSF56507">
    <property type="entry name" value="Methionine synthase activation domain-like"/>
    <property type="match status" value="1"/>
</dbReference>
<dbReference type="InterPro" id="IPR017342">
    <property type="entry name" value="S-AdoMet-dep_Met_synth_prd"/>
</dbReference>
<dbReference type="InterPro" id="IPR037010">
    <property type="entry name" value="VitB12-dep_Met_synth_activ_sf"/>
</dbReference>
<accession>A4J6M0</accession>
<name>A4J6M0_DESRM</name>
<dbReference type="HOGENOM" id="CLU_079580_0_0_9"/>
<dbReference type="STRING" id="349161.Dred_2208"/>
<dbReference type="Gene3D" id="3.40.109.40">
    <property type="match status" value="1"/>
</dbReference>
<reference evidence="1 2" key="1">
    <citation type="submission" date="2007-03" db="EMBL/GenBank/DDBJ databases">
        <title>Complete sequence of Desulfotomaculum reducens MI-1.</title>
        <authorList>
            <consortium name="US DOE Joint Genome Institute"/>
            <person name="Copeland A."/>
            <person name="Lucas S."/>
            <person name="Lapidus A."/>
            <person name="Barry K."/>
            <person name="Detter J.C."/>
            <person name="Glavina del Rio T."/>
            <person name="Hammon N."/>
            <person name="Israni S."/>
            <person name="Dalin E."/>
            <person name="Tice H."/>
            <person name="Pitluck S."/>
            <person name="Sims D."/>
            <person name="Brettin T."/>
            <person name="Bruce D."/>
            <person name="Han C."/>
            <person name="Tapia R."/>
            <person name="Schmutz J."/>
            <person name="Larimer F."/>
            <person name="Land M."/>
            <person name="Hauser L."/>
            <person name="Kyrpides N."/>
            <person name="Kim E."/>
            <person name="Tebo B.M."/>
            <person name="Richardson P."/>
        </authorList>
    </citation>
    <scope>NUCLEOTIDE SEQUENCE [LARGE SCALE GENOMIC DNA]</scope>
    <source>
        <strain evidence="1 2">MI-1</strain>
    </source>
</reference>
<dbReference type="AlphaFoldDB" id="A4J6M0"/>
<dbReference type="PIRSF" id="PIRSF037984">
    <property type="entry name" value="Met_synth_TM0269_prd"/>
    <property type="match status" value="1"/>
</dbReference>
<protein>
    <submittedName>
        <fullName evidence="1">Vitamin B12 dependent methionine synthase, activation region</fullName>
    </submittedName>
</protein>
<dbReference type="GO" id="GO:0008705">
    <property type="term" value="F:methionine synthase activity"/>
    <property type="evidence" value="ECO:0007669"/>
    <property type="project" value="InterPro"/>
</dbReference>
<evidence type="ECO:0000313" key="2">
    <source>
        <dbReference type="Proteomes" id="UP000001556"/>
    </source>
</evidence>
<evidence type="ECO:0000313" key="1">
    <source>
        <dbReference type="EMBL" id="ABO50723.1"/>
    </source>
</evidence>
<dbReference type="eggNOG" id="COG1410">
    <property type="taxonomic scope" value="Bacteria"/>
</dbReference>
<proteinExistence type="predicted"/>